<dbReference type="Proteomes" id="UP000000852">
    <property type="component" value="Chromosome"/>
</dbReference>
<feature type="transmembrane region" description="Helical" evidence="1">
    <location>
        <begin position="306"/>
        <end position="326"/>
    </location>
</feature>
<dbReference type="HOGENOM" id="CLU_073312_0_0_10"/>
<dbReference type="STRING" id="485917.Phep_0381"/>
<feature type="transmembrane region" description="Helical" evidence="1">
    <location>
        <begin position="243"/>
        <end position="264"/>
    </location>
</feature>
<keyword evidence="1" id="KW-0812">Transmembrane</keyword>
<keyword evidence="1" id="KW-0472">Membrane</keyword>
<accession>C6XZR0</accession>
<evidence type="ECO:0000256" key="1">
    <source>
        <dbReference type="SAM" id="Phobius"/>
    </source>
</evidence>
<dbReference type="RefSeq" id="WP_012780558.1">
    <property type="nucleotide sequence ID" value="NC_013061.1"/>
</dbReference>
<evidence type="ECO:0000313" key="3">
    <source>
        <dbReference type="Proteomes" id="UP000000852"/>
    </source>
</evidence>
<protein>
    <recommendedName>
        <fullName evidence="4">DUF4271 domain-containing protein</fullName>
    </recommendedName>
</protein>
<dbReference type="eggNOG" id="ENOG50321UV">
    <property type="taxonomic scope" value="Bacteria"/>
</dbReference>
<keyword evidence="1" id="KW-1133">Transmembrane helix</keyword>
<gene>
    <name evidence="2" type="ordered locus">Phep_0381</name>
</gene>
<dbReference type="AlphaFoldDB" id="C6XZR0"/>
<feature type="transmembrane region" description="Helical" evidence="1">
    <location>
        <begin position="270"/>
        <end position="294"/>
    </location>
</feature>
<name>C6XZR0_PEDHD</name>
<keyword evidence="3" id="KW-1185">Reference proteome</keyword>
<dbReference type="OrthoDB" id="1494583at2"/>
<reference evidence="2 3" key="1">
    <citation type="journal article" date="2009" name="Stand. Genomic Sci.">
        <title>Complete genome sequence of Pedobacter heparinus type strain (HIM 762-3).</title>
        <authorList>
            <person name="Han C."/>
            <person name="Spring S."/>
            <person name="Lapidus A."/>
            <person name="Del Rio T.G."/>
            <person name="Tice H."/>
            <person name="Copeland A."/>
            <person name="Cheng J.F."/>
            <person name="Lucas S."/>
            <person name="Chen F."/>
            <person name="Nolan M."/>
            <person name="Bruce D."/>
            <person name="Goodwin L."/>
            <person name="Pitluck S."/>
            <person name="Ivanova N."/>
            <person name="Mavromatis K."/>
            <person name="Mikhailova N."/>
            <person name="Pati A."/>
            <person name="Chen A."/>
            <person name="Palaniappan K."/>
            <person name="Land M."/>
            <person name="Hauser L."/>
            <person name="Chang Y.J."/>
            <person name="Jeffries C.C."/>
            <person name="Saunders E."/>
            <person name="Chertkov O."/>
            <person name="Brettin T."/>
            <person name="Goker M."/>
            <person name="Rohde M."/>
            <person name="Bristow J."/>
            <person name="Eisen J.A."/>
            <person name="Markowitz V."/>
            <person name="Hugenholtz P."/>
            <person name="Kyrpides N.C."/>
            <person name="Klenk H.P."/>
            <person name="Detter J.C."/>
        </authorList>
    </citation>
    <scope>NUCLEOTIDE SEQUENCE [LARGE SCALE GENOMIC DNA]</scope>
    <source>
        <strain evidence="3">ATCC 13125 / DSM 2366 / CIP 104194 / JCM 7457 / NBRC 12017 / NCIMB 9290 / NRRL B-14731 / HIM 762-3</strain>
    </source>
</reference>
<feature type="transmembrane region" description="Helical" evidence="1">
    <location>
        <begin position="120"/>
        <end position="140"/>
    </location>
</feature>
<feature type="transmembrane region" description="Helical" evidence="1">
    <location>
        <begin position="172"/>
        <end position="191"/>
    </location>
</feature>
<sequence length="328" mass="37831">MILMRIVLFVVIFFGTNFSPVLAQEGIALPDTTVAVKKYYTQRIVKDSAYFARQKFVTDSILMHTWIIPDSLLDKNIIIDSILKANTYGRSGLFTRYREFESKVNVNPYHTGTPVPKGNLWVLGVIALLLVLFASLKVSFSKQLQTIVQSFFSNRILNNLNKEDNLFTSWPFLLLFVQFGFTIGMFFYLVTQYYHLSFSDSGFRFYISISVLIVLLYVLKIVLLRLLGYLFSIQKAINEYVSILYLSYFNIALMFIPLVIAFALSPLKYGPYYIAISFILLIIVFVFQFIRAGVNILSHYRFSKVYLFLYFCALEICPILILIKAIGL</sequence>
<dbReference type="KEGG" id="phe:Phep_0381"/>
<organism evidence="2 3">
    <name type="scientific">Pedobacter heparinus (strain ATCC 13125 / DSM 2366 / CIP 104194 / JCM 7457 / NBRC 12017 / NCIMB 9290 / NRRL B-14731 / HIM 762-3)</name>
    <dbReference type="NCBI Taxonomy" id="485917"/>
    <lineage>
        <taxon>Bacteria</taxon>
        <taxon>Pseudomonadati</taxon>
        <taxon>Bacteroidota</taxon>
        <taxon>Sphingobacteriia</taxon>
        <taxon>Sphingobacteriales</taxon>
        <taxon>Sphingobacteriaceae</taxon>
        <taxon>Pedobacter</taxon>
    </lineage>
</organism>
<dbReference type="EMBL" id="CP001681">
    <property type="protein sequence ID" value="ACU02605.1"/>
    <property type="molecule type" value="Genomic_DNA"/>
</dbReference>
<proteinExistence type="predicted"/>
<evidence type="ECO:0008006" key="4">
    <source>
        <dbReference type="Google" id="ProtNLM"/>
    </source>
</evidence>
<dbReference type="InterPro" id="IPR025367">
    <property type="entry name" value="DUF4271"/>
</dbReference>
<evidence type="ECO:0000313" key="2">
    <source>
        <dbReference type="EMBL" id="ACU02605.1"/>
    </source>
</evidence>
<feature type="transmembrane region" description="Helical" evidence="1">
    <location>
        <begin position="203"/>
        <end position="231"/>
    </location>
</feature>
<dbReference type="Pfam" id="PF14093">
    <property type="entry name" value="DUF4271"/>
    <property type="match status" value="1"/>
</dbReference>